<evidence type="ECO:0000313" key="1">
    <source>
        <dbReference type="EMBL" id="CAG8565668.1"/>
    </source>
</evidence>
<accession>A0ACA9M6N2</accession>
<evidence type="ECO:0000313" key="2">
    <source>
        <dbReference type="Proteomes" id="UP000789920"/>
    </source>
</evidence>
<name>A0ACA9M6N2_9GLOM</name>
<proteinExistence type="predicted"/>
<keyword evidence="2" id="KW-1185">Reference proteome</keyword>
<comment type="caution">
    <text evidence="1">The sequence shown here is derived from an EMBL/GenBank/DDBJ whole genome shotgun (WGS) entry which is preliminary data.</text>
</comment>
<dbReference type="Proteomes" id="UP000789920">
    <property type="component" value="Unassembled WGS sequence"/>
</dbReference>
<protein>
    <submittedName>
        <fullName evidence="1">31440_t:CDS:1</fullName>
    </submittedName>
</protein>
<reference evidence="1" key="1">
    <citation type="submission" date="2021-06" db="EMBL/GenBank/DDBJ databases">
        <authorList>
            <person name="Kallberg Y."/>
            <person name="Tangrot J."/>
            <person name="Rosling A."/>
        </authorList>
    </citation>
    <scope>NUCLEOTIDE SEQUENCE</scope>
    <source>
        <strain evidence="1">MA461A</strain>
    </source>
</reference>
<dbReference type="EMBL" id="CAJVQC010006329">
    <property type="protein sequence ID" value="CAG8565668.1"/>
    <property type="molecule type" value="Genomic_DNA"/>
</dbReference>
<organism evidence="1 2">
    <name type="scientific">Racocetra persica</name>
    <dbReference type="NCBI Taxonomy" id="160502"/>
    <lineage>
        <taxon>Eukaryota</taxon>
        <taxon>Fungi</taxon>
        <taxon>Fungi incertae sedis</taxon>
        <taxon>Mucoromycota</taxon>
        <taxon>Glomeromycotina</taxon>
        <taxon>Glomeromycetes</taxon>
        <taxon>Diversisporales</taxon>
        <taxon>Gigasporaceae</taxon>
        <taxon>Racocetra</taxon>
    </lineage>
</organism>
<gene>
    <name evidence="1" type="ORF">RPERSI_LOCUS4545</name>
</gene>
<sequence length="213" mass="24461">MDKLTKINNNELMEEVRARITANSLSEREINNLTFAIIKQTGKCLLCSKMEVINKLMELSDEELQRFLAVRGSAEENIRYLALKQRVITDYQARARNKKTQAELKDLGEASLEDVFTKLDKKKFSKDSRPVLVISNNERNEYDDSAVALPFSTEDIENIKTFEVFIANTPETGLDYPSKIICDSPFTLNKEMRFKKKIGVVSPEIMEKVKVAW</sequence>